<feature type="region of interest" description="Disordered" evidence="2">
    <location>
        <begin position="163"/>
        <end position="185"/>
    </location>
</feature>
<gene>
    <name evidence="4" type="ORF">RHGRI_026597</name>
</gene>
<evidence type="ECO:0000313" key="4">
    <source>
        <dbReference type="EMBL" id="KAG5532027.1"/>
    </source>
</evidence>
<evidence type="ECO:0000256" key="2">
    <source>
        <dbReference type="SAM" id="MobiDB-lite"/>
    </source>
</evidence>
<dbReference type="Pfam" id="PF04640">
    <property type="entry name" value="PLATZ"/>
    <property type="match status" value="1"/>
</dbReference>
<sequence>MVGCKIRLVKRKNDWVSNLLQSRFFGSCGYHRELRKNEKNMFCIDCNLCFCKHCVGSSTHCFHRWLQVCKYVYHDVVRLQDIQKYLDCSKIQVSVGAEFSNGNTDKLISFPIPEFGSLSLKENYALEENTKENDYFSFSSFKDSSRSWSSTTESSEEIQAWMNSTLKPKKKQHKRKGVPRRAPLG</sequence>
<feature type="compositionally biased region" description="Basic residues" evidence="2">
    <location>
        <begin position="167"/>
        <end position="179"/>
    </location>
</feature>
<dbReference type="InterPro" id="IPR006734">
    <property type="entry name" value="PLATZ"/>
</dbReference>
<dbReference type="PANTHER" id="PTHR31065:SF41">
    <property type="entry name" value="PLATZ TRANSCRIPTION FACTOR FAMILY PROTEIN"/>
    <property type="match status" value="1"/>
</dbReference>
<dbReference type="PANTHER" id="PTHR31065">
    <property type="entry name" value="PLATZ TRANSCRIPTION FACTOR FAMILY PROTEIN"/>
    <property type="match status" value="1"/>
</dbReference>
<dbReference type="AlphaFoldDB" id="A0AAV6IUE5"/>
<keyword evidence="1" id="KW-0863">Zinc-finger</keyword>
<dbReference type="GO" id="GO:0008270">
    <property type="term" value="F:zinc ion binding"/>
    <property type="evidence" value="ECO:0007669"/>
    <property type="project" value="UniProtKB-KW"/>
</dbReference>
<organism evidence="4 5">
    <name type="scientific">Rhododendron griersonianum</name>
    <dbReference type="NCBI Taxonomy" id="479676"/>
    <lineage>
        <taxon>Eukaryota</taxon>
        <taxon>Viridiplantae</taxon>
        <taxon>Streptophyta</taxon>
        <taxon>Embryophyta</taxon>
        <taxon>Tracheophyta</taxon>
        <taxon>Spermatophyta</taxon>
        <taxon>Magnoliopsida</taxon>
        <taxon>eudicotyledons</taxon>
        <taxon>Gunneridae</taxon>
        <taxon>Pentapetalae</taxon>
        <taxon>asterids</taxon>
        <taxon>Ericales</taxon>
        <taxon>Ericaceae</taxon>
        <taxon>Ericoideae</taxon>
        <taxon>Rhodoreae</taxon>
        <taxon>Rhododendron</taxon>
    </lineage>
</organism>
<evidence type="ECO:0000259" key="3">
    <source>
        <dbReference type="PROSITE" id="PS50119"/>
    </source>
</evidence>
<evidence type="ECO:0000313" key="5">
    <source>
        <dbReference type="Proteomes" id="UP000823749"/>
    </source>
</evidence>
<keyword evidence="1" id="KW-0862">Zinc</keyword>
<comment type="caution">
    <text evidence="4">The sequence shown here is derived from an EMBL/GenBank/DDBJ whole genome shotgun (WGS) entry which is preliminary data.</text>
</comment>
<keyword evidence="5" id="KW-1185">Reference proteome</keyword>
<dbReference type="EMBL" id="JACTNZ010000009">
    <property type="protein sequence ID" value="KAG5532027.1"/>
    <property type="molecule type" value="Genomic_DNA"/>
</dbReference>
<dbReference type="Proteomes" id="UP000823749">
    <property type="component" value="Chromosome 9"/>
</dbReference>
<keyword evidence="1" id="KW-0479">Metal-binding</keyword>
<evidence type="ECO:0000256" key="1">
    <source>
        <dbReference type="PROSITE-ProRule" id="PRU00024"/>
    </source>
</evidence>
<dbReference type="InterPro" id="IPR000315">
    <property type="entry name" value="Znf_B-box"/>
</dbReference>
<accession>A0AAV6IUE5</accession>
<dbReference type="PROSITE" id="PS50119">
    <property type="entry name" value="ZF_BBOX"/>
    <property type="match status" value="1"/>
</dbReference>
<feature type="domain" description="B box-type" evidence="3">
    <location>
        <begin position="28"/>
        <end position="79"/>
    </location>
</feature>
<protein>
    <recommendedName>
        <fullName evidence="3">B box-type domain-containing protein</fullName>
    </recommendedName>
</protein>
<name>A0AAV6IUE5_9ERIC</name>
<reference evidence="4" key="1">
    <citation type="submission" date="2020-08" db="EMBL/GenBank/DDBJ databases">
        <title>Plant Genome Project.</title>
        <authorList>
            <person name="Zhang R.-G."/>
        </authorList>
    </citation>
    <scope>NUCLEOTIDE SEQUENCE</scope>
    <source>
        <strain evidence="4">WSP0</strain>
        <tissue evidence="4">Leaf</tissue>
    </source>
</reference>
<proteinExistence type="predicted"/>